<evidence type="ECO:0000313" key="2">
    <source>
        <dbReference type="Proteomes" id="UP000655523"/>
    </source>
</evidence>
<dbReference type="InterPro" id="IPR011051">
    <property type="entry name" value="RmlC_Cupin_sf"/>
</dbReference>
<dbReference type="InterPro" id="IPR014710">
    <property type="entry name" value="RmlC-like_jellyroll"/>
</dbReference>
<dbReference type="CDD" id="cd02247">
    <property type="entry name" value="cupin_pirin_C"/>
    <property type="match status" value="1"/>
</dbReference>
<dbReference type="AlphaFoldDB" id="A0A972NVY2"/>
<evidence type="ECO:0000313" key="1">
    <source>
        <dbReference type="EMBL" id="NPT60866.1"/>
    </source>
</evidence>
<accession>A0A972NVY2</accession>
<dbReference type="EMBL" id="WOEZ01000244">
    <property type="protein sequence ID" value="NPT60866.1"/>
    <property type="molecule type" value="Genomic_DNA"/>
</dbReference>
<gene>
    <name evidence="1" type="ORF">GNZ13_41570</name>
</gene>
<protein>
    <submittedName>
        <fullName evidence="1">Uncharacterized protein</fullName>
    </submittedName>
</protein>
<reference evidence="1 2" key="1">
    <citation type="submission" date="2019-11" db="EMBL/GenBank/DDBJ databases">
        <title>Metabolism of dissolved organic matter in forest soils.</title>
        <authorList>
            <person name="Cyle K.T."/>
            <person name="Wilhelm R.C."/>
            <person name="Martinez C.E."/>
        </authorList>
    </citation>
    <scope>NUCLEOTIDE SEQUENCE [LARGE SCALE GENOMIC DNA]</scope>
    <source>
        <strain evidence="1 2">5N</strain>
    </source>
</reference>
<dbReference type="RefSeq" id="WP_172176174.1">
    <property type="nucleotide sequence ID" value="NZ_WOEZ01000244.1"/>
</dbReference>
<keyword evidence="2" id="KW-1185">Reference proteome</keyword>
<name>A0A972NVY2_9BURK</name>
<organism evidence="1 2">
    <name type="scientific">Paraburkholderia elongata</name>
    <dbReference type="NCBI Taxonomy" id="2675747"/>
    <lineage>
        <taxon>Bacteria</taxon>
        <taxon>Pseudomonadati</taxon>
        <taxon>Pseudomonadota</taxon>
        <taxon>Betaproteobacteria</taxon>
        <taxon>Burkholderiales</taxon>
        <taxon>Burkholderiaceae</taxon>
        <taxon>Paraburkholderia</taxon>
    </lineage>
</organism>
<dbReference type="Gene3D" id="2.60.120.10">
    <property type="entry name" value="Jelly Rolls"/>
    <property type="match status" value="1"/>
</dbReference>
<sequence>MSIYKKETEYGNGANPYQGSDVGRQALFYFWSLWKRREPRTRTTGINYLRVRLSAGGQWQYTLPPGYDIAWLSVQRGELHVADELISDELVVFGESEDVIEFTADKESEFVLGSAVAHPHELVPGHYSVHTSSEALRAGEERITQIGAQVGRVKQV</sequence>
<comment type="caution">
    <text evidence="1">The sequence shown here is derived from an EMBL/GenBank/DDBJ whole genome shotgun (WGS) entry which is preliminary data.</text>
</comment>
<dbReference type="SUPFAM" id="SSF51182">
    <property type="entry name" value="RmlC-like cupins"/>
    <property type="match status" value="1"/>
</dbReference>
<dbReference type="Proteomes" id="UP000655523">
    <property type="component" value="Unassembled WGS sequence"/>
</dbReference>
<proteinExistence type="predicted"/>